<dbReference type="Gene3D" id="3.90.1750.20">
    <property type="entry name" value="Putative Large Serine Recombinase, Chain B, Domain 2"/>
    <property type="match status" value="1"/>
</dbReference>
<dbReference type="InterPro" id="IPR050639">
    <property type="entry name" value="SSR_resolvase"/>
</dbReference>
<keyword evidence="1" id="KW-0175">Coiled coil</keyword>
<dbReference type="InterPro" id="IPR006119">
    <property type="entry name" value="Resolv_N"/>
</dbReference>
<dbReference type="InterPro" id="IPR011109">
    <property type="entry name" value="DNA_bind_recombinase_dom"/>
</dbReference>
<gene>
    <name evidence="3" type="ORF">HGB38_15770</name>
</gene>
<protein>
    <submittedName>
        <fullName evidence="3">Recombinase family protein</fullName>
    </submittedName>
</protein>
<dbReference type="Gene3D" id="3.40.50.1390">
    <property type="entry name" value="Resolvase, N-terminal catalytic domain"/>
    <property type="match status" value="1"/>
</dbReference>
<dbReference type="CDD" id="cd00338">
    <property type="entry name" value="Ser_Recombinase"/>
    <property type="match status" value="1"/>
</dbReference>
<dbReference type="PROSITE" id="PS51737">
    <property type="entry name" value="RECOMBINASE_DNA_BIND"/>
    <property type="match status" value="1"/>
</dbReference>
<evidence type="ECO:0000313" key="4">
    <source>
        <dbReference type="Proteomes" id="UP000540698"/>
    </source>
</evidence>
<dbReference type="Pfam" id="PF07508">
    <property type="entry name" value="Recombinase"/>
    <property type="match status" value="1"/>
</dbReference>
<dbReference type="Proteomes" id="UP000540698">
    <property type="component" value="Unassembled WGS sequence"/>
</dbReference>
<name>A0A7X6L4G5_9NOCA</name>
<dbReference type="EMBL" id="JAAXOS010000007">
    <property type="protein sequence ID" value="NKY27676.1"/>
    <property type="molecule type" value="Genomic_DNA"/>
</dbReference>
<dbReference type="InterPro" id="IPR036162">
    <property type="entry name" value="Resolvase-like_N_sf"/>
</dbReference>
<comment type="caution">
    <text evidence="3">The sequence shown here is derived from an EMBL/GenBank/DDBJ whole genome shotgun (WGS) entry which is preliminary data.</text>
</comment>
<dbReference type="SUPFAM" id="SSF53041">
    <property type="entry name" value="Resolvase-like"/>
    <property type="match status" value="1"/>
</dbReference>
<dbReference type="PANTHER" id="PTHR30461">
    <property type="entry name" value="DNA-INVERTASE FROM LAMBDOID PROPHAGE"/>
    <property type="match status" value="1"/>
</dbReference>
<feature type="coiled-coil region" evidence="1">
    <location>
        <begin position="391"/>
        <end position="418"/>
    </location>
</feature>
<dbReference type="GO" id="GO:0003677">
    <property type="term" value="F:DNA binding"/>
    <property type="evidence" value="ECO:0007669"/>
    <property type="project" value="InterPro"/>
</dbReference>
<sequence>MPLNPHDFPDLAPWIYGRNSQDKNKGLSVPQQVRWGREQCERFGWADPRVTTDTDIGATRHTVKQRPGYKELVEGLARSAPDGKRWVLVTRSSSRANRQLLDFAILREMCARLGVYWYSGGQLYDMNNPHDRRVLAQEAVDNEFQPEQNRFDSMQQLRQNFLEGKPHSREAYGYRIVYRRGRAVERVHDEVHAPIVREMARRILASESTRSVCRWLASEGVPVPSAGMALPCRVCSVTEGRKVLQPVDRRHCPCEKDWMTRWDVATVRRVLMNPTIAGLRAHRNKDNGVMETVTATWEPIITLEQHRALVALFEDPKRISHRGSAPRWLLSGIPRCGKCGGALRSRQPVQPRERVYDCSRFCVSRNAQLVDDLVEETVLRKLEDPALLLALQRTDAEADAAAEEATRLREAYEKWLAEAIDADLSPAEIKQYKDRKLPAIKAAEARAQAAMPMPHVVSAAGPDARAKWDDPEQTPLQAKRDIIRSLLAITIHPAGKRRGFGGRPGVETIDIQPLVA</sequence>
<dbReference type="GO" id="GO:0000150">
    <property type="term" value="F:DNA strand exchange activity"/>
    <property type="evidence" value="ECO:0007669"/>
    <property type="project" value="InterPro"/>
</dbReference>
<evidence type="ECO:0000256" key="1">
    <source>
        <dbReference type="SAM" id="Coils"/>
    </source>
</evidence>
<proteinExistence type="predicted"/>
<dbReference type="RefSeq" id="WP_062969357.1">
    <property type="nucleotide sequence ID" value="NZ_JAAXOS010000007.1"/>
</dbReference>
<accession>A0A7X6L4G5</accession>
<dbReference type="InterPro" id="IPR038109">
    <property type="entry name" value="DNA_bind_recomb_sf"/>
</dbReference>
<organism evidence="3 4">
    <name type="scientific">Nocardia gamkensis</name>
    <dbReference type="NCBI Taxonomy" id="352869"/>
    <lineage>
        <taxon>Bacteria</taxon>
        <taxon>Bacillati</taxon>
        <taxon>Actinomycetota</taxon>
        <taxon>Actinomycetes</taxon>
        <taxon>Mycobacteriales</taxon>
        <taxon>Nocardiaceae</taxon>
        <taxon>Nocardia</taxon>
    </lineage>
</organism>
<dbReference type="PANTHER" id="PTHR30461:SF23">
    <property type="entry name" value="DNA RECOMBINASE-RELATED"/>
    <property type="match status" value="1"/>
</dbReference>
<reference evidence="3 4" key="1">
    <citation type="submission" date="2020-04" db="EMBL/GenBank/DDBJ databases">
        <title>MicrobeNet Type strains.</title>
        <authorList>
            <person name="Nicholson A.C."/>
        </authorList>
    </citation>
    <scope>NUCLEOTIDE SEQUENCE [LARGE SCALE GENOMIC DNA]</scope>
    <source>
        <strain evidence="3 4">DSM 44956</strain>
    </source>
</reference>
<feature type="domain" description="Recombinase" evidence="2">
    <location>
        <begin position="171"/>
        <end position="319"/>
    </location>
</feature>
<dbReference type="Pfam" id="PF00239">
    <property type="entry name" value="Resolvase"/>
    <property type="match status" value="1"/>
</dbReference>
<evidence type="ECO:0000313" key="3">
    <source>
        <dbReference type="EMBL" id="NKY27676.1"/>
    </source>
</evidence>
<evidence type="ECO:0000259" key="2">
    <source>
        <dbReference type="PROSITE" id="PS51737"/>
    </source>
</evidence>
<dbReference type="SMART" id="SM00857">
    <property type="entry name" value="Resolvase"/>
    <property type="match status" value="1"/>
</dbReference>
<keyword evidence="4" id="KW-1185">Reference proteome</keyword>
<dbReference type="AlphaFoldDB" id="A0A7X6L4G5"/>